<proteinExistence type="inferred from homology"/>
<dbReference type="Pfam" id="PF04970">
    <property type="entry name" value="LRAT"/>
    <property type="match status" value="1"/>
</dbReference>
<accession>A0A2T7NMW2</accession>
<organism evidence="7 8">
    <name type="scientific">Pomacea canaliculata</name>
    <name type="common">Golden apple snail</name>
    <dbReference type="NCBI Taxonomy" id="400727"/>
    <lineage>
        <taxon>Eukaryota</taxon>
        <taxon>Metazoa</taxon>
        <taxon>Spiralia</taxon>
        <taxon>Lophotrochozoa</taxon>
        <taxon>Mollusca</taxon>
        <taxon>Gastropoda</taxon>
        <taxon>Caenogastropoda</taxon>
        <taxon>Architaenioglossa</taxon>
        <taxon>Ampullarioidea</taxon>
        <taxon>Ampullariidae</taxon>
        <taxon>Pomacea</taxon>
    </lineage>
</organism>
<evidence type="ECO:0000259" key="6">
    <source>
        <dbReference type="PROSITE" id="PS51934"/>
    </source>
</evidence>
<evidence type="ECO:0000256" key="1">
    <source>
        <dbReference type="ARBA" id="ARBA00007824"/>
    </source>
</evidence>
<dbReference type="PANTHER" id="PTHR13943">
    <property type="entry name" value="HRAS-LIKE SUPPRESSOR - RELATED"/>
    <property type="match status" value="1"/>
</dbReference>
<keyword evidence="4" id="KW-0443">Lipid metabolism</keyword>
<dbReference type="GO" id="GO:0070292">
    <property type="term" value="P:N-acylphosphatidylethanolamine metabolic process"/>
    <property type="evidence" value="ECO:0007669"/>
    <property type="project" value="TreeGrafter"/>
</dbReference>
<dbReference type="InterPro" id="IPR007053">
    <property type="entry name" value="LRAT_dom"/>
</dbReference>
<evidence type="ECO:0000313" key="8">
    <source>
        <dbReference type="Proteomes" id="UP000245119"/>
    </source>
</evidence>
<dbReference type="PANTHER" id="PTHR13943:SF77">
    <property type="entry name" value="LRAT DOMAIN-CONTAINING PROTEIN"/>
    <property type="match status" value="1"/>
</dbReference>
<evidence type="ECO:0000313" key="7">
    <source>
        <dbReference type="EMBL" id="PVD22505.1"/>
    </source>
</evidence>
<feature type="transmembrane region" description="Helical" evidence="5">
    <location>
        <begin position="253"/>
        <end position="272"/>
    </location>
</feature>
<dbReference type="EMBL" id="PZQS01000011">
    <property type="protein sequence ID" value="PVD22505.1"/>
    <property type="molecule type" value="Genomic_DNA"/>
</dbReference>
<dbReference type="AlphaFoldDB" id="A0A2T7NMW2"/>
<dbReference type="GO" id="GO:0005737">
    <property type="term" value="C:cytoplasm"/>
    <property type="evidence" value="ECO:0007669"/>
    <property type="project" value="TreeGrafter"/>
</dbReference>
<keyword evidence="8" id="KW-1185">Reference proteome</keyword>
<dbReference type="Gene3D" id="3.90.1720.10">
    <property type="entry name" value="endopeptidase domain like (from Nostoc punctiforme)"/>
    <property type="match status" value="1"/>
</dbReference>
<dbReference type="PROSITE" id="PS51934">
    <property type="entry name" value="LRAT"/>
    <property type="match status" value="1"/>
</dbReference>
<keyword evidence="5" id="KW-1133">Transmembrane helix</keyword>
<evidence type="ECO:0000256" key="3">
    <source>
        <dbReference type="ARBA" id="ARBA00022801"/>
    </source>
</evidence>
<evidence type="ECO:0000256" key="5">
    <source>
        <dbReference type="SAM" id="Phobius"/>
    </source>
</evidence>
<name>A0A2T7NMW2_POMCA</name>
<keyword evidence="3" id="KW-0378">Hydrolase</keyword>
<dbReference type="GO" id="GO:0008970">
    <property type="term" value="F:phospholipase A1 activity"/>
    <property type="evidence" value="ECO:0007669"/>
    <property type="project" value="TreeGrafter"/>
</dbReference>
<dbReference type="STRING" id="400727.A0A2T7NMW2"/>
<dbReference type="Proteomes" id="UP000245119">
    <property type="component" value="Linkage Group LG11"/>
</dbReference>
<reference evidence="7 8" key="1">
    <citation type="submission" date="2018-04" db="EMBL/GenBank/DDBJ databases">
        <title>The genome of golden apple snail Pomacea canaliculata provides insight into stress tolerance and invasive adaptation.</title>
        <authorList>
            <person name="Liu C."/>
            <person name="Liu B."/>
            <person name="Ren Y."/>
            <person name="Zhang Y."/>
            <person name="Wang H."/>
            <person name="Li S."/>
            <person name="Jiang F."/>
            <person name="Yin L."/>
            <person name="Zhang G."/>
            <person name="Qian W."/>
            <person name="Fan W."/>
        </authorList>
    </citation>
    <scope>NUCLEOTIDE SEQUENCE [LARGE SCALE GENOMIC DNA]</scope>
    <source>
        <strain evidence="7">SZHN2017</strain>
        <tissue evidence="7">Muscle</tissue>
    </source>
</reference>
<dbReference type="InterPro" id="IPR051496">
    <property type="entry name" value="H-rev107_PLA/AT"/>
</dbReference>
<protein>
    <recommendedName>
        <fullName evidence="6">LRAT domain-containing protein</fullName>
    </recommendedName>
</protein>
<evidence type="ECO:0000256" key="4">
    <source>
        <dbReference type="ARBA" id="ARBA00023098"/>
    </source>
</evidence>
<dbReference type="GO" id="GO:0004623">
    <property type="term" value="F:phospholipase A2 activity"/>
    <property type="evidence" value="ECO:0007669"/>
    <property type="project" value="TreeGrafter"/>
</dbReference>
<evidence type="ECO:0000256" key="2">
    <source>
        <dbReference type="ARBA" id="ARBA00022679"/>
    </source>
</evidence>
<dbReference type="GO" id="GO:0016410">
    <property type="term" value="F:N-acyltransferase activity"/>
    <property type="evidence" value="ECO:0007669"/>
    <property type="project" value="TreeGrafter"/>
</dbReference>
<keyword evidence="5" id="KW-0812">Transmembrane</keyword>
<keyword evidence="5" id="KW-0472">Membrane</keyword>
<gene>
    <name evidence="7" type="ORF">C0Q70_18319</name>
</gene>
<comment type="similarity">
    <text evidence="1">Belongs to the H-rev107 family.</text>
</comment>
<dbReference type="OrthoDB" id="10051797at2759"/>
<comment type="caution">
    <text evidence="7">The sequence shown here is derived from an EMBL/GenBank/DDBJ whole genome shotgun (WGS) entry which is preliminary data.</text>
</comment>
<keyword evidence="2" id="KW-0808">Transferase</keyword>
<feature type="domain" description="LRAT" evidence="6">
    <location>
        <begin position="99"/>
        <end position="234"/>
    </location>
</feature>
<sequence length="275" mass="30035">MPASSLHGTHLSSNLPSSGLMEEDHCKMRSNNVHCVRLNPLCDDVLICGGSIRERSDKTPAGQLCSEHHAGVELRVTIPLSDTDCHNRNLSHTLSEGDLVEFPHVNDSHWGIYAGNQRIIHHVAEEEKKSIFHGISRQLKNSNGLMVVSCVGHAMAGGSHKMKGEVRDDDFFHVAGDSKAKKSNHLDHILSVFAPDEIVERAMSKLGRKDYDIFTNNCEHFATWCRYGKEISLQAMAINGEEVEETSDTMTPVLAGVGVAVAVAIGIGVALLKLL</sequence>